<keyword evidence="3" id="KW-1185">Reference proteome</keyword>
<keyword evidence="2" id="KW-0830">Ubiquinone</keyword>
<dbReference type="InterPro" id="IPR029063">
    <property type="entry name" value="SAM-dependent_MTases_sf"/>
</dbReference>
<dbReference type="VEuPathDB" id="AmoebaDB:ACA1_174380"/>
<feature type="domain" description="Methyltransferase" evidence="1">
    <location>
        <begin position="85"/>
        <end position="130"/>
    </location>
</feature>
<dbReference type="AlphaFoldDB" id="L8HHT9"/>
<gene>
    <name evidence="2" type="ORF">ACA1_174380</name>
</gene>
<evidence type="ECO:0000259" key="1">
    <source>
        <dbReference type="Pfam" id="PF13649"/>
    </source>
</evidence>
<sequence>MKRKVAWAGAGLVVYAGAAWGVYQYLRPSGSECASTTCATTNGVPEGVWEGLAGGYDAAVDRDERVTGVLKRRAALLSSHARGHVLEIACGTGRNLLLYPMTPEVVRVTATDASPAMLDVARTKLLEQDGKARILLLEHGRPERHAWLAKYIDRRAPRHAHKWGCWWNRDISKLAEEAGLVVHEKTTYHLGTGYIIIASPPPQ</sequence>
<dbReference type="STRING" id="1257118.L8HHT9"/>
<dbReference type="InterPro" id="IPR041698">
    <property type="entry name" value="Methyltransf_25"/>
</dbReference>
<dbReference type="Gene3D" id="3.40.50.150">
    <property type="entry name" value="Vaccinia Virus protein VP39"/>
    <property type="match status" value="1"/>
</dbReference>
<reference evidence="2 3" key="1">
    <citation type="journal article" date="2013" name="Genome Biol.">
        <title>Genome of Acanthamoeba castellanii highlights extensive lateral gene transfer and early evolution of tyrosine kinase signaling.</title>
        <authorList>
            <person name="Clarke M."/>
            <person name="Lohan A.J."/>
            <person name="Liu B."/>
            <person name="Lagkouvardos I."/>
            <person name="Roy S."/>
            <person name="Zafar N."/>
            <person name="Bertelli C."/>
            <person name="Schilde C."/>
            <person name="Kianianmomeni A."/>
            <person name="Burglin T.R."/>
            <person name="Frech C."/>
            <person name="Turcotte B."/>
            <person name="Kopec K.O."/>
            <person name="Synnott J.M."/>
            <person name="Choo C."/>
            <person name="Paponov I."/>
            <person name="Finkler A."/>
            <person name="Soon Heng Tan C."/>
            <person name="Hutchins A.P."/>
            <person name="Weinmeier T."/>
            <person name="Rattei T."/>
            <person name="Chu J.S."/>
            <person name="Gimenez G."/>
            <person name="Irimia M."/>
            <person name="Rigden D.J."/>
            <person name="Fitzpatrick D.A."/>
            <person name="Lorenzo-Morales J."/>
            <person name="Bateman A."/>
            <person name="Chiu C.H."/>
            <person name="Tang P."/>
            <person name="Hegemann P."/>
            <person name="Fromm H."/>
            <person name="Raoult D."/>
            <person name="Greub G."/>
            <person name="Miranda-Saavedra D."/>
            <person name="Chen N."/>
            <person name="Nash P."/>
            <person name="Ginger M.L."/>
            <person name="Horn M."/>
            <person name="Schaap P."/>
            <person name="Caler L."/>
            <person name="Loftus B."/>
        </authorList>
    </citation>
    <scope>NUCLEOTIDE SEQUENCE [LARGE SCALE GENOMIC DNA]</scope>
    <source>
        <strain evidence="2 3">Neff</strain>
    </source>
</reference>
<dbReference type="PANTHER" id="PTHR42912">
    <property type="entry name" value="METHYLTRANSFERASE"/>
    <property type="match status" value="1"/>
</dbReference>
<dbReference type="InterPro" id="IPR050508">
    <property type="entry name" value="Methyltransf_Superfamily"/>
</dbReference>
<dbReference type="PANTHER" id="PTHR42912:SF83">
    <property type="entry name" value="METHYLTRANSFERASE TYPE 11 DOMAIN-CONTAINING PROTEIN"/>
    <property type="match status" value="1"/>
</dbReference>
<evidence type="ECO:0000313" key="2">
    <source>
        <dbReference type="EMBL" id="ELR24777.1"/>
    </source>
</evidence>
<organism evidence="2 3">
    <name type="scientific">Acanthamoeba castellanii (strain ATCC 30010 / Neff)</name>
    <dbReference type="NCBI Taxonomy" id="1257118"/>
    <lineage>
        <taxon>Eukaryota</taxon>
        <taxon>Amoebozoa</taxon>
        <taxon>Discosea</taxon>
        <taxon>Longamoebia</taxon>
        <taxon>Centramoebida</taxon>
        <taxon>Acanthamoebidae</taxon>
        <taxon>Acanthamoeba</taxon>
    </lineage>
</organism>
<dbReference type="RefSeq" id="XP_004356677.1">
    <property type="nucleotide sequence ID" value="XM_004356624.1"/>
</dbReference>
<dbReference type="SUPFAM" id="SSF53335">
    <property type="entry name" value="S-adenosyl-L-methionine-dependent methyltransferases"/>
    <property type="match status" value="1"/>
</dbReference>
<protein>
    <submittedName>
        <fullName evidence="2">Ubiquinone/menaquinone biosynthesis-related protein</fullName>
    </submittedName>
</protein>
<dbReference type="OrthoDB" id="416496at2759"/>
<dbReference type="CDD" id="cd02440">
    <property type="entry name" value="AdoMet_MTases"/>
    <property type="match status" value="1"/>
</dbReference>
<evidence type="ECO:0000313" key="3">
    <source>
        <dbReference type="Proteomes" id="UP000011083"/>
    </source>
</evidence>
<dbReference type="EMBL" id="KB007811">
    <property type="protein sequence ID" value="ELR24777.1"/>
    <property type="molecule type" value="Genomic_DNA"/>
</dbReference>
<dbReference type="Proteomes" id="UP000011083">
    <property type="component" value="Unassembled WGS sequence"/>
</dbReference>
<accession>L8HHT9</accession>
<dbReference type="GO" id="GO:0008168">
    <property type="term" value="F:methyltransferase activity"/>
    <property type="evidence" value="ECO:0007669"/>
    <property type="project" value="TreeGrafter"/>
</dbReference>
<proteinExistence type="predicted"/>
<dbReference type="Pfam" id="PF13649">
    <property type="entry name" value="Methyltransf_25"/>
    <property type="match status" value="1"/>
</dbReference>
<dbReference type="GeneID" id="14925805"/>
<dbReference type="KEGG" id="acan:ACA1_174380"/>
<name>L8HHT9_ACACF</name>